<protein>
    <submittedName>
        <fullName evidence="2">Uncharacterized protein MANES_16G075300</fullName>
    </submittedName>
</protein>
<dbReference type="EMBL" id="GGEC01024086">
    <property type="protein sequence ID" value="MBX04570.1"/>
    <property type="molecule type" value="Transcribed_RNA"/>
</dbReference>
<keyword evidence="1" id="KW-0472">Membrane</keyword>
<sequence>MKPLVEDIFHNLPHFCCYPGGPCSAARQSIDQKWKKVMGGGKIGIWPHDMTDCRISTVLLKKPICRKGWSTRGFYVGQFLTLSYYYVAISMRLRKLRVCRDT</sequence>
<evidence type="ECO:0000313" key="2">
    <source>
        <dbReference type="EMBL" id="MBX04570.1"/>
    </source>
</evidence>
<dbReference type="AlphaFoldDB" id="A0A2P2KFU7"/>
<keyword evidence="1" id="KW-1133">Transmembrane helix</keyword>
<accession>A0A2P2KFU7</accession>
<name>A0A2P2KFU7_RHIMU</name>
<keyword evidence="1" id="KW-0812">Transmembrane</keyword>
<feature type="transmembrane region" description="Helical" evidence="1">
    <location>
        <begin position="69"/>
        <end position="87"/>
    </location>
</feature>
<reference evidence="2" key="1">
    <citation type="submission" date="2018-02" db="EMBL/GenBank/DDBJ databases">
        <title>Rhizophora mucronata_Transcriptome.</title>
        <authorList>
            <person name="Meera S.P."/>
            <person name="Sreeshan A."/>
            <person name="Augustine A."/>
        </authorList>
    </citation>
    <scope>NUCLEOTIDE SEQUENCE</scope>
    <source>
        <tissue evidence="2">Leaf</tissue>
    </source>
</reference>
<organism evidence="2">
    <name type="scientific">Rhizophora mucronata</name>
    <name type="common">Asiatic mangrove</name>
    <dbReference type="NCBI Taxonomy" id="61149"/>
    <lineage>
        <taxon>Eukaryota</taxon>
        <taxon>Viridiplantae</taxon>
        <taxon>Streptophyta</taxon>
        <taxon>Embryophyta</taxon>
        <taxon>Tracheophyta</taxon>
        <taxon>Spermatophyta</taxon>
        <taxon>Magnoliopsida</taxon>
        <taxon>eudicotyledons</taxon>
        <taxon>Gunneridae</taxon>
        <taxon>Pentapetalae</taxon>
        <taxon>rosids</taxon>
        <taxon>fabids</taxon>
        <taxon>Malpighiales</taxon>
        <taxon>Rhizophoraceae</taxon>
        <taxon>Rhizophora</taxon>
    </lineage>
</organism>
<proteinExistence type="predicted"/>
<evidence type="ECO:0000256" key="1">
    <source>
        <dbReference type="SAM" id="Phobius"/>
    </source>
</evidence>